<accession>A0ABV6IR08</accession>
<dbReference type="CDD" id="cd13578">
    <property type="entry name" value="PBP2_Bug27"/>
    <property type="match status" value="1"/>
</dbReference>
<dbReference type="Proteomes" id="UP001589789">
    <property type="component" value="Unassembled WGS sequence"/>
</dbReference>
<dbReference type="Gene3D" id="3.40.190.150">
    <property type="entry name" value="Bordetella uptake gene, domain 1"/>
    <property type="match status" value="1"/>
</dbReference>
<dbReference type="InterPro" id="IPR005064">
    <property type="entry name" value="BUG"/>
</dbReference>
<protein>
    <submittedName>
        <fullName evidence="3">Bug family tripartite tricarboxylate transporter substrate binding protein</fullName>
    </submittedName>
</protein>
<organism evidence="3 4">
    <name type="scientific">Muricoccus vinaceus</name>
    <dbReference type="NCBI Taxonomy" id="424704"/>
    <lineage>
        <taxon>Bacteria</taxon>
        <taxon>Pseudomonadati</taxon>
        <taxon>Pseudomonadota</taxon>
        <taxon>Alphaproteobacteria</taxon>
        <taxon>Acetobacterales</taxon>
        <taxon>Roseomonadaceae</taxon>
        <taxon>Muricoccus</taxon>
    </lineage>
</organism>
<dbReference type="PANTHER" id="PTHR42928">
    <property type="entry name" value="TRICARBOXYLATE-BINDING PROTEIN"/>
    <property type="match status" value="1"/>
</dbReference>
<name>A0ABV6IR08_9PROT</name>
<evidence type="ECO:0000256" key="1">
    <source>
        <dbReference type="ARBA" id="ARBA00006987"/>
    </source>
</evidence>
<evidence type="ECO:0000256" key="2">
    <source>
        <dbReference type="SAM" id="SignalP"/>
    </source>
</evidence>
<dbReference type="InterPro" id="IPR042100">
    <property type="entry name" value="Bug_dom1"/>
</dbReference>
<comment type="similarity">
    <text evidence="1">Belongs to the UPF0065 (bug) family.</text>
</comment>
<feature type="signal peptide" evidence="2">
    <location>
        <begin position="1"/>
        <end position="36"/>
    </location>
</feature>
<gene>
    <name evidence="3" type="ORF">ACFFIC_06390</name>
</gene>
<proteinExistence type="inferred from homology"/>
<feature type="chain" id="PRO_5045258198" evidence="2">
    <location>
        <begin position="37"/>
        <end position="336"/>
    </location>
</feature>
<dbReference type="EMBL" id="JBHLVZ010000003">
    <property type="protein sequence ID" value="MFC0385180.1"/>
    <property type="molecule type" value="Genomic_DNA"/>
</dbReference>
<dbReference type="RefSeq" id="WP_377049335.1">
    <property type="nucleotide sequence ID" value="NZ_JBHLVZ010000003.1"/>
</dbReference>
<keyword evidence="2" id="KW-0732">Signal</keyword>
<sequence>MTRVTMTIPHRTRRLMPALAAVLAAGGIAVAPPAAAQEDWPRRPIRIIVPFAAGGTSDIMARLVSPLLSASLGQPLVVDNRSGAGGNIGAEACAKAPADGYTWCIGTISSHAINAAVYPRLPYDILRDFAPVALLGSQANALVVGVAAPEKSVADLVAAMRARPGGIAYGSPGIGTSAHLAGELLAQTIGAGAVHVPYRGSAQLLSDLLSGNLSVAFDNFAPLWPTAREGRVRVLGVGSPERLPQAPEVPTIAETLPGFVSLSWSGLFAPAGTPGTIVRRLNEEVLRVLNDPAVVRRYEELGLTFTPFDPAGFAAFVEDEVRKWGEVARRANIRAD</sequence>
<dbReference type="Gene3D" id="3.40.190.10">
    <property type="entry name" value="Periplasmic binding protein-like II"/>
    <property type="match status" value="1"/>
</dbReference>
<dbReference type="PIRSF" id="PIRSF017082">
    <property type="entry name" value="YflP"/>
    <property type="match status" value="1"/>
</dbReference>
<evidence type="ECO:0000313" key="3">
    <source>
        <dbReference type="EMBL" id="MFC0385180.1"/>
    </source>
</evidence>
<dbReference type="SUPFAM" id="SSF53850">
    <property type="entry name" value="Periplasmic binding protein-like II"/>
    <property type="match status" value="1"/>
</dbReference>
<reference evidence="3 4" key="1">
    <citation type="submission" date="2024-09" db="EMBL/GenBank/DDBJ databases">
        <authorList>
            <person name="Sun Q."/>
            <person name="Mori K."/>
        </authorList>
    </citation>
    <scope>NUCLEOTIDE SEQUENCE [LARGE SCALE GENOMIC DNA]</scope>
    <source>
        <strain evidence="3 4">CCM 7468</strain>
    </source>
</reference>
<evidence type="ECO:0000313" key="4">
    <source>
        <dbReference type="Proteomes" id="UP001589789"/>
    </source>
</evidence>
<comment type="caution">
    <text evidence="3">The sequence shown here is derived from an EMBL/GenBank/DDBJ whole genome shotgun (WGS) entry which is preliminary data.</text>
</comment>
<dbReference type="PANTHER" id="PTHR42928:SF5">
    <property type="entry name" value="BLR1237 PROTEIN"/>
    <property type="match status" value="1"/>
</dbReference>
<keyword evidence="4" id="KW-1185">Reference proteome</keyword>
<dbReference type="Pfam" id="PF03401">
    <property type="entry name" value="TctC"/>
    <property type="match status" value="1"/>
</dbReference>